<sequence>MYFTIFAKFASKSCRDEEVRRRLLSVKKLMGPMWHTQLDDRWNCVFYVGPLELTLAERSDFGKLYLNSIGSGNGAAFQASGVTVMFNFFDYELACGMVQLGNSVRGSGVRIS</sequence>
<dbReference type="WBParaSite" id="SMUV_0000678001-mRNA-1">
    <property type="protein sequence ID" value="SMUV_0000678001-mRNA-1"/>
    <property type="gene ID" value="SMUV_0000678001"/>
</dbReference>
<reference evidence="2" key="1">
    <citation type="submission" date="2017-02" db="UniProtKB">
        <authorList>
            <consortium name="WormBaseParasite"/>
        </authorList>
    </citation>
    <scope>IDENTIFICATION</scope>
</reference>
<proteinExistence type="predicted"/>
<accession>A0A0N5AQ33</accession>
<evidence type="ECO:0000313" key="1">
    <source>
        <dbReference type="Proteomes" id="UP000046393"/>
    </source>
</evidence>
<keyword evidence="1" id="KW-1185">Reference proteome</keyword>
<organism evidence="1 2">
    <name type="scientific">Syphacia muris</name>
    <dbReference type="NCBI Taxonomy" id="451379"/>
    <lineage>
        <taxon>Eukaryota</taxon>
        <taxon>Metazoa</taxon>
        <taxon>Ecdysozoa</taxon>
        <taxon>Nematoda</taxon>
        <taxon>Chromadorea</taxon>
        <taxon>Rhabditida</taxon>
        <taxon>Spirurina</taxon>
        <taxon>Oxyuridomorpha</taxon>
        <taxon>Oxyuroidea</taxon>
        <taxon>Oxyuridae</taxon>
        <taxon>Syphacia</taxon>
    </lineage>
</organism>
<name>A0A0N5AQ33_9BILA</name>
<protein>
    <submittedName>
        <fullName evidence="2">Uncharacterized protein</fullName>
    </submittedName>
</protein>
<dbReference type="Proteomes" id="UP000046393">
    <property type="component" value="Unplaced"/>
</dbReference>
<evidence type="ECO:0000313" key="2">
    <source>
        <dbReference type="WBParaSite" id="SMUV_0000678001-mRNA-1"/>
    </source>
</evidence>
<dbReference type="AlphaFoldDB" id="A0A0N5AQ33"/>